<evidence type="ECO:0000313" key="1">
    <source>
        <dbReference type="EMBL" id="SDX55226.1"/>
    </source>
</evidence>
<accession>A0A1H3CMA9</accession>
<proteinExistence type="predicted"/>
<dbReference type="EMBL" id="FNMZ01000006">
    <property type="protein sequence ID" value="SDX55226.1"/>
    <property type="molecule type" value="Genomic_DNA"/>
</dbReference>
<evidence type="ECO:0000313" key="2">
    <source>
        <dbReference type="Proteomes" id="UP000199118"/>
    </source>
</evidence>
<dbReference type="AlphaFoldDB" id="A0A1H3CMA9"/>
<dbReference type="RefSeq" id="WP_092683675.1">
    <property type="nucleotide sequence ID" value="NZ_FNMZ01000006.1"/>
</dbReference>
<sequence>MSFTMTQQRALSDLARYTNAQEAREAALRLNAYSPRLDSDQIYRDIREIMIHTAGRDGSIHNAHLPLLDFAKLPGRRSNPLHAAAMRRACWGVWKDGLTRSHESAGTVPANTNQWALEFARRMRPTQIESPRELLSNGEDGDERDRDFFDALPDEFVVWRGVSDIDLDIAAKGMSFTTHEGVARWFAFRNGGDPLVIRATVRKSDVFTVFAYDHEVVVRPTSVEVVEMGCSEARVYPRDSEWNGGPAIVITEGVTAS</sequence>
<dbReference type="Proteomes" id="UP000199118">
    <property type="component" value="Unassembled WGS sequence"/>
</dbReference>
<organism evidence="1 2">
    <name type="scientific">Albimonas donghaensis</name>
    <dbReference type="NCBI Taxonomy" id="356660"/>
    <lineage>
        <taxon>Bacteria</taxon>
        <taxon>Pseudomonadati</taxon>
        <taxon>Pseudomonadota</taxon>
        <taxon>Alphaproteobacteria</taxon>
        <taxon>Rhodobacterales</taxon>
        <taxon>Paracoccaceae</taxon>
        <taxon>Albimonas</taxon>
    </lineage>
</organism>
<name>A0A1H3CMA9_9RHOB</name>
<keyword evidence="2" id="KW-1185">Reference proteome</keyword>
<protein>
    <submittedName>
        <fullName evidence="1">Uncharacterized protein</fullName>
    </submittedName>
</protein>
<gene>
    <name evidence="1" type="ORF">SAMN05444336_106158</name>
</gene>
<reference evidence="1 2" key="1">
    <citation type="submission" date="2016-10" db="EMBL/GenBank/DDBJ databases">
        <authorList>
            <person name="de Groot N.N."/>
        </authorList>
    </citation>
    <scope>NUCLEOTIDE SEQUENCE [LARGE SCALE GENOMIC DNA]</scope>
    <source>
        <strain evidence="1 2">DSM 17890</strain>
    </source>
</reference>